<dbReference type="Proteomes" id="UP001597104">
    <property type="component" value="Unassembled WGS sequence"/>
</dbReference>
<dbReference type="PANTHER" id="PTHR10366">
    <property type="entry name" value="NAD DEPENDENT EPIMERASE/DEHYDRATASE"/>
    <property type="match status" value="1"/>
</dbReference>
<sequence>MHKTVLVTGGNGFLALHLIKQLLAGGYFVRTTLRTLAKKSAVSAALQANHVPHLERLTFVKADLTQDADWPAAMAGITYVLSVAAPVFVNGNTATTAVAQAATAGTLRILKAAAASGVKRVVLTANLGAVGFSNKDPHHITTEADWTDPAEPGLSLYERSKLIAEKSAWAYLEQTNNQLELVTVNAGAMLGPALSDHVSGSFGLIQNFLDGTLKRIPNIAINLIDVRDVAAMHIQAMRTPAAAGKRFLAVNDDPIAMPAIVQLIKTQRPALAAKLPTKPLPSWLIRLGAPFNQRVREGRLLLELNHHVSNQRAKSLLGWQPLHNNETAILSAVDTLIRTGQIKN</sequence>
<comment type="caution">
    <text evidence="4">The sequence shown here is derived from an EMBL/GenBank/DDBJ whole genome shotgun (WGS) entry which is preliminary data.</text>
</comment>
<dbReference type="SUPFAM" id="SSF51735">
    <property type="entry name" value="NAD(P)-binding Rossmann-fold domains"/>
    <property type="match status" value="1"/>
</dbReference>
<reference evidence="5" key="1">
    <citation type="journal article" date="2019" name="Int. J. Syst. Evol. Microbiol.">
        <title>The Global Catalogue of Microorganisms (GCM) 10K type strain sequencing project: providing services to taxonomists for standard genome sequencing and annotation.</title>
        <authorList>
            <consortium name="The Broad Institute Genomics Platform"/>
            <consortium name="The Broad Institute Genome Sequencing Center for Infectious Disease"/>
            <person name="Wu L."/>
            <person name="Ma J."/>
        </authorList>
    </citation>
    <scope>NUCLEOTIDE SEQUENCE [LARGE SCALE GENOMIC DNA]</scope>
    <source>
        <strain evidence="5">CCM 8925</strain>
    </source>
</reference>
<organism evidence="4 5">
    <name type="scientific">Loigolactobacillus binensis</name>
    <dbReference type="NCBI Taxonomy" id="2559922"/>
    <lineage>
        <taxon>Bacteria</taxon>
        <taxon>Bacillati</taxon>
        <taxon>Bacillota</taxon>
        <taxon>Bacilli</taxon>
        <taxon>Lactobacillales</taxon>
        <taxon>Lactobacillaceae</taxon>
        <taxon>Loigolactobacillus</taxon>
    </lineage>
</organism>
<evidence type="ECO:0000256" key="1">
    <source>
        <dbReference type="ARBA" id="ARBA00023002"/>
    </source>
</evidence>
<keyword evidence="5" id="KW-1185">Reference proteome</keyword>
<evidence type="ECO:0000256" key="2">
    <source>
        <dbReference type="ARBA" id="ARBA00023445"/>
    </source>
</evidence>
<accession>A0ABW3EAA5</accession>
<dbReference type="Pfam" id="PF01370">
    <property type="entry name" value="Epimerase"/>
    <property type="match status" value="1"/>
</dbReference>
<evidence type="ECO:0000259" key="3">
    <source>
        <dbReference type="Pfam" id="PF01370"/>
    </source>
</evidence>
<dbReference type="InterPro" id="IPR036291">
    <property type="entry name" value="NAD(P)-bd_dom_sf"/>
</dbReference>
<evidence type="ECO:0000313" key="5">
    <source>
        <dbReference type="Proteomes" id="UP001597104"/>
    </source>
</evidence>
<keyword evidence="1" id="KW-0560">Oxidoreductase</keyword>
<comment type="similarity">
    <text evidence="2">Belongs to the NAD(P)-dependent epimerase/dehydratase family. Dihydroflavonol-4-reductase subfamily.</text>
</comment>
<gene>
    <name evidence="4" type="ORF">ACFQZ7_02430</name>
</gene>
<dbReference type="InterPro" id="IPR050425">
    <property type="entry name" value="NAD(P)_dehydrat-like"/>
</dbReference>
<dbReference type="RefSeq" id="WP_137638559.1">
    <property type="nucleotide sequence ID" value="NZ_BJDN01000029.1"/>
</dbReference>
<dbReference type="Gene3D" id="3.40.50.720">
    <property type="entry name" value="NAD(P)-binding Rossmann-like Domain"/>
    <property type="match status" value="1"/>
</dbReference>
<protein>
    <submittedName>
        <fullName evidence="4">NAD-dependent epimerase/dehydratase family protein</fullName>
    </submittedName>
</protein>
<evidence type="ECO:0000313" key="4">
    <source>
        <dbReference type="EMBL" id="MFD0896600.1"/>
    </source>
</evidence>
<dbReference type="InterPro" id="IPR001509">
    <property type="entry name" value="Epimerase_deHydtase"/>
</dbReference>
<name>A0ABW3EAA5_9LACO</name>
<feature type="domain" description="NAD-dependent epimerase/dehydratase" evidence="3">
    <location>
        <begin position="5"/>
        <end position="243"/>
    </location>
</feature>
<proteinExistence type="inferred from homology"/>
<dbReference type="PANTHER" id="PTHR10366:SF564">
    <property type="entry name" value="STEROL-4-ALPHA-CARBOXYLATE 3-DEHYDROGENASE, DECARBOXYLATING"/>
    <property type="match status" value="1"/>
</dbReference>
<dbReference type="EMBL" id="JBHTIO010000012">
    <property type="protein sequence ID" value="MFD0896600.1"/>
    <property type="molecule type" value="Genomic_DNA"/>
</dbReference>